<dbReference type="AlphaFoldDB" id="A0A160SZM8"/>
<dbReference type="OrthoDB" id="9783591at2"/>
<dbReference type="EMBL" id="LN890655">
    <property type="protein sequence ID" value="CUS02614.2"/>
    <property type="molecule type" value="Genomic_DNA"/>
</dbReference>
<protein>
    <recommendedName>
        <fullName evidence="1">Calcineurin-like phosphoesterase domain-containing protein</fullName>
    </recommendedName>
</protein>
<dbReference type="PANTHER" id="PTHR12905">
    <property type="entry name" value="METALLOPHOSPHOESTERASE"/>
    <property type="match status" value="1"/>
</dbReference>
<dbReference type="InterPro" id="IPR051693">
    <property type="entry name" value="UPF0046_metallophosphoest"/>
</dbReference>
<evidence type="ECO:0000313" key="3">
    <source>
        <dbReference type="Proteomes" id="UP000215027"/>
    </source>
</evidence>
<evidence type="ECO:0000259" key="1">
    <source>
        <dbReference type="Pfam" id="PF00149"/>
    </source>
</evidence>
<keyword evidence="3" id="KW-1185">Reference proteome</keyword>
<dbReference type="InterPro" id="IPR029052">
    <property type="entry name" value="Metallo-depent_PP-like"/>
</dbReference>
<feature type="domain" description="Calcineurin-like phosphoesterase" evidence="1">
    <location>
        <begin position="26"/>
        <end position="182"/>
    </location>
</feature>
<dbReference type="Proteomes" id="UP000215027">
    <property type="component" value="Chromosome I"/>
</dbReference>
<dbReference type="Pfam" id="PF00149">
    <property type="entry name" value="Metallophos"/>
    <property type="match status" value="1"/>
</dbReference>
<sequence length="209" mass="24194">MRILAVSDRVIDKLYSGQARQFFPDIDLLIGCGDLPFYYLDFLTSAIDAPLVYVRGNHDGGPQHGVDGQEWRGVRGGVNIHGRLVARRGLILAGLQGSMRYKPHADYMYTEAEMRRVVAQMVPRLLWNRQRLGRALDVLVTHSPPYGIHDRPDLPHTGFKVFLSFLRLFRPRYHLHGHVHVYRQDEVVRTRYEETEVINVYPYKLLTID</sequence>
<dbReference type="InterPro" id="IPR004843">
    <property type="entry name" value="Calcineurin-like_PHP"/>
</dbReference>
<dbReference type="PANTHER" id="PTHR12905:SF0">
    <property type="entry name" value="CALCINEURIN-LIKE PHOSPHOESTERASE DOMAIN-CONTAINING PROTEIN"/>
    <property type="match status" value="1"/>
</dbReference>
<reference evidence="2" key="1">
    <citation type="submission" date="2016-01" db="EMBL/GenBank/DDBJ databases">
        <authorList>
            <person name="Mcilroy J.S."/>
            <person name="Karst M S."/>
            <person name="Albertsen M."/>
        </authorList>
    </citation>
    <scope>NUCLEOTIDE SEQUENCE</scope>
    <source>
        <strain evidence="2">Cfx-K</strain>
    </source>
</reference>
<dbReference type="SUPFAM" id="SSF56300">
    <property type="entry name" value="Metallo-dependent phosphatases"/>
    <property type="match status" value="1"/>
</dbReference>
<evidence type="ECO:0000313" key="2">
    <source>
        <dbReference type="EMBL" id="CUS02614.2"/>
    </source>
</evidence>
<gene>
    <name evidence="2" type="ORF">CFX0092_A0736</name>
</gene>
<accession>A0A160SZM8</accession>
<name>A0A160SZM8_9CHLR</name>
<dbReference type="Gene3D" id="3.60.21.10">
    <property type="match status" value="1"/>
</dbReference>
<proteinExistence type="predicted"/>
<dbReference type="RefSeq" id="WP_095042207.1">
    <property type="nucleotide sequence ID" value="NZ_LN890655.1"/>
</dbReference>
<organism evidence="2 3">
    <name type="scientific">Candidatus Promineifilum breve</name>
    <dbReference type="NCBI Taxonomy" id="1806508"/>
    <lineage>
        <taxon>Bacteria</taxon>
        <taxon>Bacillati</taxon>
        <taxon>Chloroflexota</taxon>
        <taxon>Ardenticatenia</taxon>
        <taxon>Candidatus Promineifilales</taxon>
        <taxon>Candidatus Promineifilaceae</taxon>
        <taxon>Candidatus Promineifilum</taxon>
    </lineage>
</organism>
<dbReference type="GO" id="GO:0016787">
    <property type="term" value="F:hydrolase activity"/>
    <property type="evidence" value="ECO:0007669"/>
    <property type="project" value="InterPro"/>
</dbReference>
<dbReference type="KEGG" id="pbf:CFX0092_A0736"/>